<feature type="region of interest" description="Disordered" evidence="1">
    <location>
        <begin position="510"/>
        <end position="540"/>
    </location>
</feature>
<evidence type="ECO:0000256" key="1">
    <source>
        <dbReference type="SAM" id="MobiDB-lite"/>
    </source>
</evidence>
<dbReference type="AlphaFoldDB" id="A0A371DAB2"/>
<dbReference type="Proteomes" id="UP000256964">
    <property type="component" value="Unassembled WGS sequence"/>
</dbReference>
<protein>
    <submittedName>
        <fullName evidence="2">Uncharacterized protein</fullName>
    </submittedName>
</protein>
<feature type="region of interest" description="Disordered" evidence="1">
    <location>
        <begin position="152"/>
        <end position="172"/>
    </location>
</feature>
<gene>
    <name evidence="2" type="ORF">OH76DRAFT_1483128</name>
</gene>
<evidence type="ECO:0000313" key="2">
    <source>
        <dbReference type="EMBL" id="RDX49468.1"/>
    </source>
</evidence>
<proteinExistence type="predicted"/>
<reference evidence="2 3" key="1">
    <citation type="journal article" date="2018" name="Biotechnol. Biofuels">
        <title>Integrative visual omics of the white-rot fungus Polyporus brumalis exposes the biotechnological potential of its oxidative enzymes for delignifying raw plant biomass.</title>
        <authorList>
            <person name="Miyauchi S."/>
            <person name="Rancon A."/>
            <person name="Drula E."/>
            <person name="Hage H."/>
            <person name="Chaduli D."/>
            <person name="Favel A."/>
            <person name="Grisel S."/>
            <person name="Henrissat B."/>
            <person name="Herpoel-Gimbert I."/>
            <person name="Ruiz-Duenas F.J."/>
            <person name="Chevret D."/>
            <person name="Hainaut M."/>
            <person name="Lin J."/>
            <person name="Wang M."/>
            <person name="Pangilinan J."/>
            <person name="Lipzen A."/>
            <person name="Lesage-Meessen L."/>
            <person name="Navarro D."/>
            <person name="Riley R."/>
            <person name="Grigoriev I.V."/>
            <person name="Zhou S."/>
            <person name="Raouche S."/>
            <person name="Rosso M.N."/>
        </authorList>
    </citation>
    <scope>NUCLEOTIDE SEQUENCE [LARGE SCALE GENOMIC DNA]</scope>
    <source>
        <strain evidence="2 3">BRFM 1820</strain>
    </source>
</reference>
<evidence type="ECO:0000313" key="3">
    <source>
        <dbReference type="Proteomes" id="UP000256964"/>
    </source>
</evidence>
<accession>A0A371DAB2</accession>
<feature type="compositionally biased region" description="Acidic residues" evidence="1">
    <location>
        <begin position="527"/>
        <end position="540"/>
    </location>
</feature>
<keyword evidence="3" id="KW-1185">Reference proteome</keyword>
<organism evidence="2 3">
    <name type="scientific">Lentinus brumalis</name>
    <dbReference type="NCBI Taxonomy" id="2498619"/>
    <lineage>
        <taxon>Eukaryota</taxon>
        <taxon>Fungi</taxon>
        <taxon>Dikarya</taxon>
        <taxon>Basidiomycota</taxon>
        <taxon>Agaricomycotina</taxon>
        <taxon>Agaricomycetes</taxon>
        <taxon>Polyporales</taxon>
        <taxon>Polyporaceae</taxon>
        <taxon>Lentinus</taxon>
    </lineage>
</organism>
<sequence length="540" mass="58514">MVRRELRRAQRPVLLVRRKAVREAELVWVLEGRVLREMTSASARAGSTVPPGGGMSKQISDQFAAIKHDVSGLKEAVKELSEVRTLGTGRLESSIEAGASVAAAAAAGLESLGARVDDLESWALGLSGQATELSARLDALEALAQAAQEGGAVMDGGNSHEDASSTAAARAEAARQQRDNAMYEAVCACVYAFMGITKSDKLPQPLKDGQYWLEKTQKVANGAVVRQRLLRPDFNAAWGPNAVGWLLEVAAMMKQRVVSSEHTEYSLTRVTQRELTSAIETIFKGMVKKWNAQDQTEAKVKEKKYADVLKKRKRMKASYRQDIVGKSTDPIIQQLRAPHHKYVFQWQYQSTDHTVWEELPGAPLGPIDPTTTDEDRAGVGAGAGASVGGDGGPASGGALEIIRRKVWYSQPPGWMTDETIELLARVDAVHERAEAAKKATQSHGNSYVPRRRCERRADDDTVLPNLRGSQSRIHIPRCMVRAEWLASAKGQQFDSGVYISSVVMVEADHEAQGAGAGAGNEGAGNEENGDQYDEAEGGDQ</sequence>
<name>A0A371DAB2_9APHY</name>
<dbReference type="OrthoDB" id="2744586at2759"/>
<dbReference type="EMBL" id="KZ857405">
    <property type="protein sequence ID" value="RDX49468.1"/>
    <property type="molecule type" value="Genomic_DNA"/>
</dbReference>